<dbReference type="OrthoDB" id="2113341at2759"/>
<feature type="site" description="Transition state stabilizer" evidence="16">
    <location>
        <position position="64"/>
    </location>
</feature>
<dbReference type="InterPro" id="IPR019794">
    <property type="entry name" value="Peroxidases_AS"/>
</dbReference>
<keyword evidence="9 17" id="KW-1015">Disulfide bond</keyword>
<dbReference type="InterPro" id="IPR010255">
    <property type="entry name" value="Haem_peroxidase_sf"/>
</dbReference>
<keyword evidence="3 18" id="KW-0575">Peroxidase</keyword>
<keyword evidence="5 15" id="KW-0479">Metal-binding</keyword>
<protein>
    <recommendedName>
        <fullName evidence="18">Peroxidase</fullName>
        <ecNumber evidence="18">1.11.1.7</ecNumber>
    </recommendedName>
</protein>
<dbReference type="GO" id="GO:0006979">
    <property type="term" value="P:response to oxidative stress"/>
    <property type="evidence" value="ECO:0007669"/>
    <property type="project" value="UniProtKB-UniRule"/>
</dbReference>
<feature type="disulfide bond" evidence="17">
    <location>
        <begin position="37"/>
        <end position="117"/>
    </location>
</feature>
<feature type="binding site" evidence="15">
    <location>
        <position position="76"/>
    </location>
    <ligand>
        <name>Ca(2+)</name>
        <dbReference type="ChEBI" id="CHEBI:29108"/>
        <label>1</label>
    </ligand>
</feature>
<dbReference type="SMR" id="A0A1J6HVU4"/>
<comment type="subcellular location">
    <subcellularLocation>
        <location evidence="18">Secreted</location>
    </subcellularLocation>
</comment>
<dbReference type="GO" id="GO:0042744">
    <property type="term" value="P:hydrogen peroxide catabolic process"/>
    <property type="evidence" value="ECO:0007669"/>
    <property type="project" value="UniProtKB-KW"/>
</dbReference>
<comment type="similarity">
    <text evidence="2">Belongs to the peroxidase family. Ascorbate peroxidase subfamily.</text>
</comment>
<dbReference type="AlphaFoldDB" id="A0A1J6HVU4"/>
<dbReference type="PROSITE" id="PS00435">
    <property type="entry name" value="PEROXIDASE_1"/>
    <property type="match status" value="1"/>
</dbReference>
<evidence type="ECO:0000256" key="5">
    <source>
        <dbReference type="ARBA" id="ARBA00022723"/>
    </source>
</evidence>
<dbReference type="PANTHER" id="PTHR31388">
    <property type="entry name" value="PEROXIDASE 72-RELATED"/>
    <property type="match status" value="1"/>
</dbReference>
<keyword evidence="7 18" id="KW-0560">Oxidoreductase</keyword>
<evidence type="ECO:0000256" key="16">
    <source>
        <dbReference type="PIRSR" id="PIRSR600823-4"/>
    </source>
</evidence>
<dbReference type="GO" id="GO:0046872">
    <property type="term" value="F:metal ion binding"/>
    <property type="evidence" value="ECO:0007669"/>
    <property type="project" value="UniProtKB-UniRule"/>
</dbReference>
<accession>A0A1J6HVU4</accession>
<comment type="function">
    <text evidence="12">Plays an integral role in secondary cell wall biosynthesis by the polymerization of cinnamyl alcohols into lignin and by forming rigid cross-links between cellulose, pectin, hydroxy-proline-rich glycoproteins, and lignin.</text>
</comment>
<feature type="binding site" evidence="15">
    <location>
        <position position="255"/>
    </location>
    <ligand>
        <name>Ca(2+)</name>
        <dbReference type="ChEBI" id="CHEBI:29108"/>
        <label>2</label>
    </ligand>
</feature>
<dbReference type="PRINTS" id="PR00461">
    <property type="entry name" value="PLPEROXIDASE"/>
</dbReference>
<evidence type="ECO:0000256" key="10">
    <source>
        <dbReference type="ARBA" id="ARBA00023180"/>
    </source>
</evidence>
<feature type="chain" id="PRO_5011826692" description="Peroxidase" evidence="18">
    <location>
        <begin position="23"/>
        <end position="329"/>
    </location>
</feature>
<dbReference type="InterPro" id="IPR033905">
    <property type="entry name" value="Secretory_peroxidase"/>
</dbReference>
<evidence type="ECO:0000313" key="20">
    <source>
        <dbReference type="EMBL" id="OIS96988.1"/>
    </source>
</evidence>
<evidence type="ECO:0000256" key="3">
    <source>
        <dbReference type="ARBA" id="ARBA00022559"/>
    </source>
</evidence>
<keyword evidence="8 15" id="KW-0408">Iron</keyword>
<dbReference type="GeneID" id="109235023"/>
<dbReference type="GO" id="GO:0140825">
    <property type="term" value="F:lactoperoxidase activity"/>
    <property type="evidence" value="ECO:0007669"/>
    <property type="project" value="UniProtKB-EC"/>
</dbReference>
<proteinExistence type="inferred from homology"/>
<dbReference type="EC" id="1.11.1.7" evidence="18"/>
<sequence>MASLKLVFTLTIMMSFLSSALSSWGGGLFPEFYQFSCPQANEIVMSVLEEAIAKDPRMAASLLRLHFHDCFVQGCDASILLDKTSAFKSEKDAGPNKNSIRGFEVIDQIKARLEQVCPQTVSCADILALAARDSTVLSGGPHWEVPLGRRDSKIANLKKANTNIPAPNSTIQNLITLFARQGLSEQDLVALSGAHTIGMARCVSFRQRLYNQNGDNLPDATLEKTYYTGLKTACPRIGGDNNISPLDFTTPVRFDNTYFKLLLWGKGLLNSDEVLLTGKVKKTKELVKSYAENEALFFHHFAKSMVKMGNITPLTGLKGDVRKNCRRLN</sequence>
<feature type="binding site" description="axial binding residue" evidence="15">
    <location>
        <position position="195"/>
    </location>
    <ligand>
        <name>heme b</name>
        <dbReference type="ChEBI" id="CHEBI:60344"/>
    </ligand>
    <ligandPart>
        <name>Fe</name>
        <dbReference type="ChEBI" id="CHEBI:18248"/>
    </ligandPart>
</feature>
<dbReference type="PANTHER" id="PTHR31388:SF164">
    <property type="entry name" value="PEROXIDASE 9"/>
    <property type="match status" value="1"/>
</dbReference>
<evidence type="ECO:0000256" key="17">
    <source>
        <dbReference type="PIRSR" id="PIRSR600823-5"/>
    </source>
</evidence>
<evidence type="ECO:0000256" key="1">
    <source>
        <dbReference type="ARBA" id="ARBA00000189"/>
    </source>
</evidence>
<dbReference type="SUPFAM" id="SSF48113">
    <property type="entry name" value="Heme-dependent peroxidases"/>
    <property type="match status" value="1"/>
</dbReference>
<dbReference type="FunFam" id="1.10.520.10:FF:000001">
    <property type="entry name" value="Peroxidase"/>
    <property type="match status" value="1"/>
</dbReference>
<organism evidence="20 21">
    <name type="scientific">Nicotiana attenuata</name>
    <name type="common">Coyote tobacco</name>
    <dbReference type="NCBI Taxonomy" id="49451"/>
    <lineage>
        <taxon>Eukaryota</taxon>
        <taxon>Viridiplantae</taxon>
        <taxon>Streptophyta</taxon>
        <taxon>Embryophyta</taxon>
        <taxon>Tracheophyta</taxon>
        <taxon>Spermatophyta</taxon>
        <taxon>Magnoliopsida</taxon>
        <taxon>eudicotyledons</taxon>
        <taxon>Gunneridae</taxon>
        <taxon>Pentapetalae</taxon>
        <taxon>asterids</taxon>
        <taxon>lamiids</taxon>
        <taxon>Solanales</taxon>
        <taxon>Solanaceae</taxon>
        <taxon>Nicotianoideae</taxon>
        <taxon>Nicotianeae</taxon>
        <taxon>Nicotiana</taxon>
    </lineage>
</organism>
<feature type="signal peptide" evidence="18">
    <location>
        <begin position="1"/>
        <end position="22"/>
    </location>
</feature>
<dbReference type="InterPro" id="IPR019793">
    <property type="entry name" value="Peroxidases_heam-ligand_BS"/>
</dbReference>
<dbReference type="KEGG" id="nau:109235023"/>
<comment type="cofactor">
    <cofactor evidence="15 18">
        <name>Ca(2+)</name>
        <dbReference type="ChEBI" id="CHEBI:29108"/>
    </cofactor>
    <text evidence="15 18">Binds 2 calcium ions per subunit.</text>
</comment>
<feature type="binding site" evidence="15">
    <location>
        <position position="72"/>
    </location>
    <ligand>
        <name>Ca(2+)</name>
        <dbReference type="ChEBI" id="CHEBI:29108"/>
        <label>1</label>
    </ligand>
</feature>
<evidence type="ECO:0000256" key="15">
    <source>
        <dbReference type="PIRSR" id="PIRSR600823-3"/>
    </source>
</evidence>
<evidence type="ECO:0000256" key="8">
    <source>
        <dbReference type="ARBA" id="ARBA00023004"/>
    </source>
</evidence>
<comment type="caution">
    <text evidence="20">The sequence shown here is derived from an EMBL/GenBank/DDBJ whole genome shotgun (WGS) entry which is preliminary data.</text>
</comment>
<keyword evidence="18" id="KW-0964">Secreted</keyword>
<feature type="disulfide bond" evidence="17">
    <location>
        <begin position="70"/>
        <end position="75"/>
    </location>
</feature>
<dbReference type="OMA" id="TYYNGLK"/>
<dbReference type="Pfam" id="PF00141">
    <property type="entry name" value="peroxidase"/>
    <property type="match status" value="1"/>
</dbReference>
<keyword evidence="18" id="KW-0732">Signal</keyword>
<dbReference type="PROSITE" id="PS00436">
    <property type="entry name" value="PEROXIDASE_2"/>
    <property type="match status" value="1"/>
</dbReference>
<evidence type="ECO:0000256" key="9">
    <source>
        <dbReference type="ARBA" id="ARBA00023157"/>
    </source>
</evidence>
<feature type="binding site" evidence="15">
    <location>
        <position position="78"/>
    </location>
    <ligand>
        <name>Ca(2+)</name>
        <dbReference type="ChEBI" id="CHEBI:29108"/>
        <label>1</label>
    </ligand>
</feature>
<gene>
    <name evidence="20" type="primary">PER9_0</name>
    <name evidence="20" type="ORF">A4A49_05354</name>
</gene>
<dbReference type="PROSITE" id="PS50873">
    <property type="entry name" value="PEROXIDASE_4"/>
    <property type="match status" value="1"/>
</dbReference>
<keyword evidence="6 15" id="KW-0106">Calcium</keyword>
<evidence type="ECO:0000256" key="4">
    <source>
        <dbReference type="ARBA" id="ARBA00022617"/>
    </source>
</evidence>
<feature type="binding site" evidence="15">
    <location>
        <position position="90"/>
    </location>
    <ligand>
        <name>Ca(2+)</name>
        <dbReference type="ChEBI" id="CHEBI:29108"/>
        <label>1</label>
    </ligand>
</feature>
<keyword evidence="21" id="KW-1185">Reference proteome</keyword>
<feature type="binding site" evidence="14">
    <location>
        <position position="165"/>
    </location>
    <ligand>
        <name>substrate</name>
    </ligand>
</feature>
<evidence type="ECO:0000256" key="13">
    <source>
        <dbReference type="PIRSR" id="PIRSR600823-1"/>
    </source>
</evidence>
<dbReference type="GO" id="GO:0020037">
    <property type="term" value="F:heme binding"/>
    <property type="evidence" value="ECO:0007669"/>
    <property type="project" value="UniProtKB-UniRule"/>
</dbReference>
<name>A0A1J6HVU4_NICAT</name>
<dbReference type="GO" id="GO:0005576">
    <property type="term" value="C:extracellular region"/>
    <property type="evidence" value="ECO:0007669"/>
    <property type="project" value="UniProtKB-SubCell"/>
</dbReference>
<dbReference type="Proteomes" id="UP000187609">
    <property type="component" value="Unassembled WGS sequence"/>
</dbReference>
<dbReference type="InterPro" id="IPR002016">
    <property type="entry name" value="Haem_peroxidase"/>
</dbReference>
<dbReference type="FunFam" id="1.10.420.10:FF:000001">
    <property type="entry name" value="Peroxidase"/>
    <property type="match status" value="1"/>
</dbReference>
<comment type="function">
    <text evidence="18">Removal of H(2)O(2), oxidation of toxic reductants, biosynthesis and degradation of lignin, suberization, auxin catabolism, response to environmental stresses such as wounding, pathogen attack and oxidative stress.</text>
</comment>
<evidence type="ECO:0000259" key="19">
    <source>
        <dbReference type="PROSITE" id="PS50873"/>
    </source>
</evidence>
<feature type="binding site" evidence="15">
    <location>
        <position position="74"/>
    </location>
    <ligand>
        <name>Ca(2+)</name>
        <dbReference type="ChEBI" id="CHEBI:29108"/>
        <label>1</label>
    </ligand>
</feature>
<dbReference type="InterPro" id="IPR000823">
    <property type="entry name" value="Peroxidase_pln"/>
</dbReference>
<feature type="active site" description="Proton acceptor" evidence="13">
    <location>
        <position position="68"/>
    </location>
</feature>
<feature type="disulfide bond" evidence="17">
    <location>
        <begin position="202"/>
        <end position="234"/>
    </location>
</feature>
<evidence type="ECO:0000256" key="11">
    <source>
        <dbReference type="ARBA" id="ARBA00023324"/>
    </source>
</evidence>
<keyword evidence="11 18" id="KW-0376">Hydrogen peroxide</keyword>
<feature type="binding site" evidence="15">
    <location>
        <position position="69"/>
    </location>
    <ligand>
        <name>Ca(2+)</name>
        <dbReference type="ChEBI" id="CHEBI:29108"/>
        <label>1</label>
    </ligand>
</feature>
<feature type="disulfide bond" evidence="17">
    <location>
        <begin position="123"/>
        <end position="325"/>
    </location>
</feature>
<dbReference type="PRINTS" id="PR00458">
    <property type="entry name" value="PEROXIDASE"/>
</dbReference>
<reference evidence="20" key="1">
    <citation type="submission" date="2016-11" db="EMBL/GenBank/DDBJ databases">
        <title>The genome of Nicotiana attenuata.</title>
        <authorList>
            <person name="Xu S."/>
            <person name="Brockmoeller T."/>
            <person name="Gaquerel E."/>
            <person name="Navarro A."/>
            <person name="Kuhl H."/>
            <person name="Gase K."/>
            <person name="Ling Z."/>
            <person name="Zhou W."/>
            <person name="Kreitzer C."/>
            <person name="Stanke M."/>
            <person name="Tang H."/>
            <person name="Lyons E."/>
            <person name="Pandey P."/>
            <person name="Pandey S.P."/>
            <person name="Timmermann B."/>
            <person name="Baldwin I.T."/>
        </authorList>
    </citation>
    <scope>NUCLEOTIDE SEQUENCE [LARGE SCALE GENOMIC DNA]</scope>
    <source>
        <strain evidence="20">UT</strain>
    </source>
</reference>
<feature type="binding site" evidence="15">
    <location>
        <position position="247"/>
    </location>
    <ligand>
        <name>Ca(2+)</name>
        <dbReference type="ChEBI" id="CHEBI:29108"/>
        <label>2</label>
    </ligand>
</feature>
<comment type="catalytic activity">
    <reaction evidence="1 18">
        <text>2 a phenolic donor + H2O2 = 2 a phenolic radical donor + 2 H2O</text>
        <dbReference type="Rhea" id="RHEA:56136"/>
        <dbReference type="ChEBI" id="CHEBI:15377"/>
        <dbReference type="ChEBI" id="CHEBI:16240"/>
        <dbReference type="ChEBI" id="CHEBI:139520"/>
        <dbReference type="ChEBI" id="CHEBI:139521"/>
        <dbReference type="EC" id="1.11.1.7"/>
    </reaction>
</comment>
<feature type="domain" description="Plant heme peroxidase family profile" evidence="19">
    <location>
        <begin position="27"/>
        <end position="329"/>
    </location>
</feature>
<dbReference type="Gene3D" id="1.10.520.10">
    <property type="match status" value="1"/>
</dbReference>
<keyword evidence="10" id="KW-0325">Glycoprotein</keyword>
<dbReference type="Gramene" id="OIS96988">
    <property type="protein sequence ID" value="OIS96988"/>
    <property type="gene ID" value="A4A49_05354"/>
</dbReference>
<evidence type="ECO:0000256" key="7">
    <source>
        <dbReference type="ARBA" id="ARBA00023002"/>
    </source>
</evidence>
<dbReference type="CDD" id="cd00693">
    <property type="entry name" value="secretory_peroxidase"/>
    <property type="match status" value="1"/>
</dbReference>
<evidence type="ECO:0000256" key="6">
    <source>
        <dbReference type="ARBA" id="ARBA00022837"/>
    </source>
</evidence>
<keyword evidence="4 18" id="KW-0349">Heme</keyword>
<evidence type="ECO:0000256" key="2">
    <source>
        <dbReference type="ARBA" id="ARBA00006873"/>
    </source>
</evidence>
<feature type="binding site" evidence="15">
    <location>
        <position position="196"/>
    </location>
    <ligand>
        <name>Ca(2+)</name>
        <dbReference type="ChEBI" id="CHEBI:29108"/>
        <label>2</label>
    </ligand>
</feature>
<dbReference type="STRING" id="49451.A0A1J6HVU4"/>
<evidence type="ECO:0000256" key="18">
    <source>
        <dbReference type="RuleBase" id="RU362060"/>
    </source>
</evidence>
<dbReference type="EMBL" id="MJEQ01037193">
    <property type="protein sequence ID" value="OIS96988.1"/>
    <property type="molecule type" value="Genomic_DNA"/>
</dbReference>
<evidence type="ECO:0000313" key="21">
    <source>
        <dbReference type="Proteomes" id="UP000187609"/>
    </source>
</evidence>
<evidence type="ECO:0000256" key="14">
    <source>
        <dbReference type="PIRSR" id="PIRSR600823-2"/>
    </source>
</evidence>
<comment type="similarity">
    <text evidence="18">Belongs to the peroxidase family. Classical plant (class III) peroxidase subfamily.</text>
</comment>
<evidence type="ECO:0000256" key="12">
    <source>
        <dbReference type="ARBA" id="ARBA00055785"/>
    </source>
</evidence>
<dbReference type="Gene3D" id="1.10.420.10">
    <property type="entry name" value="Peroxidase, domain 2"/>
    <property type="match status" value="1"/>
</dbReference>
<feature type="binding site" evidence="15">
    <location>
        <position position="250"/>
    </location>
    <ligand>
        <name>Ca(2+)</name>
        <dbReference type="ChEBI" id="CHEBI:29108"/>
        <label>2</label>
    </ligand>
</feature>
<comment type="cofactor">
    <cofactor evidence="15 18">
        <name>heme b</name>
        <dbReference type="ChEBI" id="CHEBI:60344"/>
    </cofactor>
    <text evidence="15 18">Binds 1 heme b (iron(II)-protoporphyrin IX) group per subunit.</text>
</comment>